<evidence type="ECO:0000256" key="1">
    <source>
        <dbReference type="ARBA" id="ARBA00006420"/>
    </source>
</evidence>
<dbReference type="PANTHER" id="PTHR11178:SF1">
    <property type="entry name" value="NFU1 IRON-SULFUR CLUSTER SCAFFOLD HOMOLOG, MITOCHONDRIAL"/>
    <property type="match status" value="1"/>
</dbReference>
<dbReference type="Proteomes" id="UP000094112">
    <property type="component" value="Unassembled WGS sequence"/>
</dbReference>
<dbReference type="GeneID" id="30199155"/>
<dbReference type="GO" id="GO:0051536">
    <property type="term" value="F:iron-sulfur cluster binding"/>
    <property type="evidence" value="ECO:0007669"/>
    <property type="project" value="InterPro"/>
</dbReference>
<sequence length="234" mass="26513">MLTRSTRLLNIKQSTPSLLRYLSIKTLSTPNENALKFQVDQNLLQDNTPSIQISNSNQSISPLASKIFQYAKDVDSILIGSNFITINKDEFAHWNQVTPLVKSILENHLENNEEIITKDQIQQDESTHDEHYATLSEEDQEISDMVAELIETRIRPTIQEDGGDLVFMRYSQGKVYVQLQGACTSCSLSDDTLKSGIQGMLSHYIDGIDEVVNLAEVEFNKFEEKLRANKESRA</sequence>
<dbReference type="OrthoDB" id="565552at2759"/>
<dbReference type="GO" id="GO:0044572">
    <property type="term" value="P:[4Fe-4S] cluster assembly"/>
    <property type="evidence" value="ECO:0007669"/>
    <property type="project" value="EnsemblFungi"/>
</dbReference>
<reference evidence="3 4" key="1">
    <citation type="journal article" date="2016" name="Proc. Natl. Acad. Sci. U.S.A.">
        <title>Comparative genomics of biotechnologically important yeasts.</title>
        <authorList>
            <person name="Riley R."/>
            <person name="Haridas S."/>
            <person name="Wolfe K.H."/>
            <person name="Lopes M.R."/>
            <person name="Hittinger C.T."/>
            <person name="Goeker M."/>
            <person name="Salamov A.A."/>
            <person name="Wisecaver J.H."/>
            <person name="Long T.M."/>
            <person name="Calvey C.H."/>
            <person name="Aerts A.L."/>
            <person name="Barry K.W."/>
            <person name="Choi C."/>
            <person name="Clum A."/>
            <person name="Coughlan A.Y."/>
            <person name="Deshpande S."/>
            <person name="Douglass A.P."/>
            <person name="Hanson S.J."/>
            <person name="Klenk H.-P."/>
            <person name="LaButti K.M."/>
            <person name="Lapidus A."/>
            <person name="Lindquist E.A."/>
            <person name="Lipzen A.M."/>
            <person name="Meier-Kolthoff J.P."/>
            <person name="Ohm R.A."/>
            <person name="Otillar R.P."/>
            <person name="Pangilinan J.L."/>
            <person name="Peng Y."/>
            <person name="Rokas A."/>
            <person name="Rosa C.A."/>
            <person name="Scheuner C."/>
            <person name="Sibirny A.A."/>
            <person name="Slot J.C."/>
            <person name="Stielow J.B."/>
            <person name="Sun H."/>
            <person name="Kurtzman C.P."/>
            <person name="Blackwell M."/>
            <person name="Grigoriev I.V."/>
            <person name="Jeffries T.W."/>
        </authorList>
    </citation>
    <scope>NUCLEOTIDE SEQUENCE [LARGE SCALE GENOMIC DNA]</scope>
    <source>
        <strain evidence="4">ATCC 58044 / CBS 1984 / NCYC 433 / NRRL Y-366-8</strain>
    </source>
</reference>
<dbReference type="InterPro" id="IPR014824">
    <property type="entry name" value="Nfu/NifU_N"/>
</dbReference>
<dbReference type="SUPFAM" id="SSF110836">
    <property type="entry name" value="Hypothetical protein SAV1430"/>
    <property type="match status" value="1"/>
</dbReference>
<dbReference type="GO" id="GO:0005759">
    <property type="term" value="C:mitochondrial matrix"/>
    <property type="evidence" value="ECO:0007669"/>
    <property type="project" value="EnsemblFungi"/>
</dbReference>
<dbReference type="EMBL" id="KV454211">
    <property type="protein sequence ID" value="ODQ59422.1"/>
    <property type="molecule type" value="Genomic_DNA"/>
</dbReference>
<proteinExistence type="inferred from homology"/>
<name>A0A1E3P3F0_WICAA</name>
<evidence type="ECO:0000313" key="3">
    <source>
        <dbReference type="EMBL" id="ODQ59422.1"/>
    </source>
</evidence>
<organism evidence="3 4">
    <name type="scientific">Wickerhamomyces anomalus (strain ATCC 58044 / CBS 1984 / NCYC 433 / NRRL Y-366-8)</name>
    <name type="common">Yeast</name>
    <name type="synonym">Hansenula anomala</name>
    <dbReference type="NCBI Taxonomy" id="683960"/>
    <lineage>
        <taxon>Eukaryota</taxon>
        <taxon>Fungi</taxon>
        <taxon>Dikarya</taxon>
        <taxon>Ascomycota</taxon>
        <taxon>Saccharomycotina</taxon>
        <taxon>Saccharomycetes</taxon>
        <taxon>Phaffomycetales</taxon>
        <taxon>Wickerhamomycetaceae</taxon>
        <taxon>Wickerhamomyces</taxon>
    </lineage>
</organism>
<dbReference type="RefSeq" id="XP_019038629.1">
    <property type="nucleotide sequence ID" value="XM_019181909.1"/>
</dbReference>
<dbReference type="Gene3D" id="3.30.300.130">
    <property type="entry name" value="Fe-S cluster assembly (FSCA)"/>
    <property type="match status" value="1"/>
</dbReference>
<dbReference type="PIRSF" id="PIRSF036773">
    <property type="entry name" value="HIRIP5"/>
    <property type="match status" value="1"/>
</dbReference>
<gene>
    <name evidence="3" type="ORF">WICANDRAFT_32012</name>
</gene>
<dbReference type="Gene3D" id="3.30.1370.70">
    <property type="entry name" value="Scaffold protein Nfu/NifU, N-terminal domain"/>
    <property type="match status" value="1"/>
</dbReference>
<dbReference type="InterPro" id="IPR035433">
    <property type="entry name" value="NFU1-like"/>
</dbReference>
<dbReference type="InterPro" id="IPR001075">
    <property type="entry name" value="NIF_FeS_clus_asmbl_NifU_C"/>
</dbReference>
<dbReference type="InterPro" id="IPR036498">
    <property type="entry name" value="Nfu/NifU_N_sf"/>
</dbReference>
<dbReference type="Pfam" id="PF01106">
    <property type="entry name" value="NifU"/>
    <property type="match status" value="1"/>
</dbReference>
<dbReference type="SUPFAM" id="SSF117916">
    <property type="entry name" value="Fe-S cluster assembly (FSCA) domain-like"/>
    <property type="match status" value="1"/>
</dbReference>
<dbReference type="SMART" id="SM00932">
    <property type="entry name" value="Nfu_N"/>
    <property type="match status" value="1"/>
</dbReference>
<evidence type="ECO:0000259" key="2">
    <source>
        <dbReference type="SMART" id="SM00932"/>
    </source>
</evidence>
<dbReference type="PANTHER" id="PTHR11178">
    <property type="entry name" value="IRON-SULFUR CLUSTER SCAFFOLD PROTEIN NFU-RELATED"/>
    <property type="match status" value="1"/>
</dbReference>
<dbReference type="Pfam" id="PF08712">
    <property type="entry name" value="Nfu_N"/>
    <property type="match status" value="1"/>
</dbReference>
<dbReference type="AlphaFoldDB" id="A0A1E3P3F0"/>
<dbReference type="STRING" id="683960.A0A1E3P3F0"/>
<protein>
    <recommendedName>
        <fullName evidence="2">Scaffold protein Nfu/NifU N-terminal domain-containing protein</fullName>
    </recommendedName>
</protein>
<comment type="similarity">
    <text evidence="1">Belongs to the NifU family.</text>
</comment>
<feature type="domain" description="Scaffold protein Nfu/NifU N-terminal" evidence="2">
    <location>
        <begin position="24"/>
        <end position="112"/>
    </location>
</feature>
<dbReference type="InterPro" id="IPR034904">
    <property type="entry name" value="FSCA_dom_sf"/>
</dbReference>
<accession>A0A1E3P3F0</accession>
<keyword evidence="4" id="KW-1185">Reference proteome</keyword>
<evidence type="ECO:0000313" key="4">
    <source>
        <dbReference type="Proteomes" id="UP000094112"/>
    </source>
</evidence>
<dbReference type="GO" id="GO:0005506">
    <property type="term" value="F:iron ion binding"/>
    <property type="evidence" value="ECO:0007669"/>
    <property type="project" value="InterPro"/>
</dbReference>